<name>A0A9P8TVK0_9HYPO</name>
<protein>
    <submittedName>
        <fullName evidence="2">Uncharacterized protein</fullName>
    </submittedName>
</protein>
<keyword evidence="3" id="KW-1185">Reference proteome</keyword>
<dbReference type="PROSITE" id="PS51257">
    <property type="entry name" value="PROKAR_LIPOPROTEIN"/>
    <property type="match status" value="1"/>
</dbReference>
<comment type="caution">
    <text evidence="2">The sequence shown here is derived from an EMBL/GenBank/DDBJ whole genome shotgun (WGS) entry which is preliminary data.</text>
</comment>
<evidence type="ECO:0000256" key="1">
    <source>
        <dbReference type="SAM" id="SignalP"/>
    </source>
</evidence>
<accession>A0A9P8TVK0</accession>
<sequence>MSFLKSILFTPLLFASCGTALALPPATSTASVLANATTTAAEASTITPVPIHCDISYCVNGTSYCHFWAGISTWYATGPSPGELLTTLGACKLGKARMTAA</sequence>
<reference evidence="2" key="1">
    <citation type="submission" date="2021-08" db="EMBL/GenBank/DDBJ databases">
        <title>Chromosome-Level Trichoderma cornu-damae using Hi-C Data.</title>
        <authorList>
            <person name="Kim C.S."/>
        </authorList>
    </citation>
    <scope>NUCLEOTIDE SEQUENCE</scope>
    <source>
        <strain evidence="2">KA19-0412C</strain>
    </source>
</reference>
<evidence type="ECO:0000313" key="2">
    <source>
        <dbReference type="EMBL" id="KAH6606649.1"/>
    </source>
</evidence>
<dbReference type="EMBL" id="JAIWOZ010000004">
    <property type="protein sequence ID" value="KAH6606649.1"/>
    <property type="molecule type" value="Genomic_DNA"/>
</dbReference>
<feature type="chain" id="PRO_5040517415" evidence="1">
    <location>
        <begin position="23"/>
        <end position="101"/>
    </location>
</feature>
<feature type="signal peptide" evidence="1">
    <location>
        <begin position="1"/>
        <end position="22"/>
    </location>
</feature>
<dbReference type="AlphaFoldDB" id="A0A9P8TVK0"/>
<gene>
    <name evidence="2" type="ORF">Trco_005802</name>
</gene>
<evidence type="ECO:0000313" key="3">
    <source>
        <dbReference type="Proteomes" id="UP000827724"/>
    </source>
</evidence>
<dbReference type="Proteomes" id="UP000827724">
    <property type="component" value="Unassembled WGS sequence"/>
</dbReference>
<proteinExistence type="predicted"/>
<dbReference type="OrthoDB" id="4837799at2759"/>
<organism evidence="2 3">
    <name type="scientific">Trichoderma cornu-damae</name>
    <dbReference type="NCBI Taxonomy" id="654480"/>
    <lineage>
        <taxon>Eukaryota</taxon>
        <taxon>Fungi</taxon>
        <taxon>Dikarya</taxon>
        <taxon>Ascomycota</taxon>
        <taxon>Pezizomycotina</taxon>
        <taxon>Sordariomycetes</taxon>
        <taxon>Hypocreomycetidae</taxon>
        <taxon>Hypocreales</taxon>
        <taxon>Hypocreaceae</taxon>
        <taxon>Trichoderma</taxon>
    </lineage>
</organism>
<keyword evidence="1" id="KW-0732">Signal</keyword>